<name>A0A3P7MT75_DIBLA</name>
<evidence type="ECO:0000313" key="1">
    <source>
        <dbReference type="EMBL" id="VDN27053.1"/>
    </source>
</evidence>
<dbReference type="SUPFAM" id="SSF48371">
    <property type="entry name" value="ARM repeat"/>
    <property type="match status" value="1"/>
</dbReference>
<dbReference type="GO" id="GO:0006611">
    <property type="term" value="P:protein export from nucleus"/>
    <property type="evidence" value="ECO:0007669"/>
    <property type="project" value="InterPro"/>
</dbReference>
<evidence type="ECO:0008006" key="3">
    <source>
        <dbReference type="Google" id="ProtNLM"/>
    </source>
</evidence>
<dbReference type="EMBL" id="UYRU01076532">
    <property type="protein sequence ID" value="VDN27053.1"/>
    <property type="molecule type" value="Genomic_DNA"/>
</dbReference>
<dbReference type="GO" id="GO:0003723">
    <property type="term" value="F:RNA binding"/>
    <property type="evidence" value="ECO:0007669"/>
    <property type="project" value="TreeGrafter"/>
</dbReference>
<dbReference type="GO" id="GO:0005049">
    <property type="term" value="F:nuclear export signal receptor activity"/>
    <property type="evidence" value="ECO:0007669"/>
    <property type="project" value="InterPro"/>
</dbReference>
<dbReference type="GO" id="GO:0005634">
    <property type="term" value="C:nucleus"/>
    <property type="evidence" value="ECO:0007669"/>
    <property type="project" value="TreeGrafter"/>
</dbReference>
<dbReference type="GO" id="GO:0005737">
    <property type="term" value="C:cytoplasm"/>
    <property type="evidence" value="ECO:0007669"/>
    <property type="project" value="TreeGrafter"/>
</dbReference>
<dbReference type="InterPro" id="IPR011989">
    <property type="entry name" value="ARM-like"/>
</dbReference>
<dbReference type="PANTHER" id="PTHR11223">
    <property type="entry name" value="EXPORTIN 1/5"/>
    <property type="match status" value="1"/>
</dbReference>
<dbReference type="AlphaFoldDB" id="A0A3P7MT75"/>
<dbReference type="InterPro" id="IPR016024">
    <property type="entry name" value="ARM-type_fold"/>
</dbReference>
<dbReference type="InterPro" id="IPR045065">
    <property type="entry name" value="XPO1/5"/>
</dbReference>
<dbReference type="GO" id="GO:0006405">
    <property type="term" value="P:RNA export from nucleus"/>
    <property type="evidence" value="ECO:0007669"/>
    <property type="project" value="TreeGrafter"/>
</dbReference>
<dbReference type="Proteomes" id="UP000281553">
    <property type="component" value="Unassembled WGS sequence"/>
</dbReference>
<protein>
    <recommendedName>
        <fullName evidence="3">Importin N-terminal domain-containing protein</fullName>
    </recommendedName>
</protein>
<dbReference type="PANTHER" id="PTHR11223:SF3">
    <property type="entry name" value="EXPORTIN-5"/>
    <property type="match status" value="1"/>
</dbReference>
<dbReference type="Gene3D" id="1.25.10.10">
    <property type="entry name" value="Leucine-rich Repeat Variant"/>
    <property type="match status" value="2"/>
</dbReference>
<proteinExistence type="predicted"/>
<sequence>MDLVAITDAVGKMLDPLTPNNIRAKCIQLTEDYKEHDFCINHLQSFCDENQSAPAVIFGLRCLEHRVKRSWAELAASEKLAIKEMVCICVSNLHKLNSYNAEGNAISLVLTQILVHIIKCEWPQQWPSMIEEFSSLGHSGEAYFEPEAVRMIRAALQFLSGFFEWAPIVSFMDWKPPKDFPFTMQTVPSVYLMLSLLRVNAFKVEVADLLSVLIVKKRSLFTGAKDVETTSVYSAFIAFSEDPASDPVTFLHDTTRITYSIEQYTQESGVFLQRWTEFLVFLGVQVVENWSEILAKQPNAQSRVQGTFELLFHAVLLTASHPTRIASAQASKFFKSVLESSSPSLLECISKYMPQLLELWSEHCILVRLSVSRQSLLYICQGKKTC</sequence>
<dbReference type="OrthoDB" id="2215036at2759"/>
<reference evidence="1 2" key="1">
    <citation type="submission" date="2018-11" db="EMBL/GenBank/DDBJ databases">
        <authorList>
            <consortium name="Pathogen Informatics"/>
        </authorList>
    </citation>
    <scope>NUCLEOTIDE SEQUENCE [LARGE SCALE GENOMIC DNA]</scope>
</reference>
<keyword evidence="2" id="KW-1185">Reference proteome</keyword>
<organism evidence="1 2">
    <name type="scientific">Dibothriocephalus latus</name>
    <name type="common">Fish tapeworm</name>
    <name type="synonym">Diphyllobothrium latum</name>
    <dbReference type="NCBI Taxonomy" id="60516"/>
    <lineage>
        <taxon>Eukaryota</taxon>
        <taxon>Metazoa</taxon>
        <taxon>Spiralia</taxon>
        <taxon>Lophotrochozoa</taxon>
        <taxon>Platyhelminthes</taxon>
        <taxon>Cestoda</taxon>
        <taxon>Eucestoda</taxon>
        <taxon>Diphyllobothriidea</taxon>
        <taxon>Diphyllobothriidae</taxon>
        <taxon>Dibothriocephalus</taxon>
    </lineage>
</organism>
<gene>
    <name evidence="1" type="ORF">DILT_LOCUS14932</name>
</gene>
<accession>A0A3P7MT75</accession>
<dbReference type="GO" id="GO:0042565">
    <property type="term" value="C:RNA nuclear export complex"/>
    <property type="evidence" value="ECO:0007669"/>
    <property type="project" value="TreeGrafter"/>
</dbReference>
<evidence type="ECO:0000313" key="2">
    <source>
        <dbReference type="Proteomes" id="UP000281553"/>
    </source>
</evidence>